<accession>A0A1J6IS45</accession>
<dbReference type="AlphaFoldDB" id="A0A1J6IS45"/>
<evidence type="ECO:0000313" key="3">
    <source>
        <dbReference type="Proteomes" id="UP000187609"/>
    </source>
</evidence>
<proteinExistence type="predicted"/>
<comment type="caution">
    <text evidence="2">The sequence shown here is derived from an EMBL/GenBank/DDBJ whole genome shotgun (WGS) entry which is preliminary data.</text>
</comment>
<reference evidence="2" key="1">
    <citation type="submission" date="2016-11" db="EMBL/GenBank/DDBJ databases">
        <title>The genome of Nicotiana attenuata.</title>
        <authorList>
            <person name="Xu S."/>
            <person name="Brockmoeller T."/>
            <person name="Gaquerel E."/>
            <person name="Navarro A."/>
            <person name="Kuhl H."/>
            <person name="Gase K."/>
            <person name="Ling Z."/>
            <person name="Zhou W."/>
            <person name="Kreitzer C."/>
            <person name="Stanke M."/>
            <person name="Tang H."/>
            <person name="Lyons E."/>
            <person name="Pandey P."/>
            <person name="Pandey S.P."/>
            <person name="Timmermann B."/>
            <person name="Baldwin I.T."/>
        </authorList>
    </citation>
    <scope>NUCLEOTIDE SEQUENCE [LARGE SCALE GENOMIC DNA]</scope>
    <source>
        <strain evidence="2">UT</strain>
    </source>
</reference>
<dbReference type="Proteomes" id="UP000187609">
    <property type="component" value="Unassembled WGS sequence"/>
</dbReference>
<evidence type="ECO:0000256" key="1">
    <source>
        <dbReference type="SAM" id="MobiDB-lite"/>
    </source>
</evidence>
<feature type="non-terminal residue" evidence="2">
    <location>
        <position position="145"/>
    </location>
</feature>
<organism evidence="2 3">
    <name type="scientific">Nicotiana attenuata</name>
    <name type="common">Coyote tobacco</name>
    <dbReference type="NCBI Taxonomy" id="49451"/>
    <lineage>
        <taxon>Eukaryota</taxon>
        <taxon>Viridiplantae</taxon>
        <taxon>Streptophyta</taxon>
        <taxon>Embryophyta</taxon>
        <taxon>Tracheophyta</taxon>
        <taxon>Spermatophyta</taxon>
        <taxon>Magnoliopsida</taxon>
        <taxon>eudicotyledons</taxon>
        <taxon>Gunneridae</taxon>
        <taxon>Pentapetalae</taxon>
        <taxon>asterids</taxon>
        <taxon>lamiids</taxon>
        <taxon>Solanales</taxon>
        <taxon>Solanaceae</taxon>
        <taxon>Nicotianoideae</taxon>
        <taxon>Nicotianeae</taxon>
        <taxon>Nicotiana</taxon>
    </lineage>
</organism>
<feature type="compositionally biased region" description="Acidic residues" evidence="1">
    <location>
        <begin position="115"/>
        <end position="125"/>
    </location>
</feature>
<name>A0A1J6IS45_NICAT</name>
<keyword evidence="3" id="KW-1185">Reference proteome</keyword>
<dbReference type="EMBL" id="MJEQ01037189">
    <property type="protein sequence ID" value="OIT00535.1"/>
    <property type="molecule type" value="Genomic_DNA"/>
</dbReference>
<protein>
    <submittedName>
        <fullName evidence="2">Uncharacterized protein</fullName>
    </submittedName>
</protein>
<dbReference type="Gramene" id="OIT00535">
    <property type="protein sequence ID" value="OIT00535"/>
    <property type="gene ID" value="A4A49_59855"/>
</dbReference>
<sequence length="145" mass="16653">MRIHTKKGNGIELKKLNDLVFVKYNRTLARRYKARNIIDPMLLDNIDEANEWLTGAPENHEEEEVFEGEVLTFGHVAMASGVEENVYGFRGSTFRSKERVSTSTSTCISRTLIDEASDEEEEENDDHYNNSNMMTLQEFGDLVEE</sequence>
<gene>
    <name evidence="2" type="ORF">A4A49_59855</name>
</gene>
<evidence type="ECO:0000313" key="2">
    <source>
        <dbReference type="EMBL" id="OIT00535.1"/>
    </source>
</evidence>
<feature type="region of interest" description="Disordered" evidence="1">
    <location>
        <begin position="112"/>
        <end position="131"/>
    </location>
</feature>